<dbReference type="Gramene" id="GBG76203">
    <property type="protein sequence ID" value="GBG76203"/>
    <property type="gene ID" value="CBR_g21952"/>
</dbReference>
<dbReference type="InterPro" id="IPR038765">
    <property type="entry name" value="Papain-like_cys_pep_sf"/>
</dbReference>
<feature type="region of interest" description="Disordered" evidence="14">
    <location>
        <begin position="162"/>
        <end position="218"/>
    </location>
</feature>
<organism evidence="16 17">
    <name type="scientific">Chara braunii</name>
    <name type="common">Braun's stonewort</name>
    <dbReference type="NCBI Taxonomy" id="69332"/>
    <lineage>
        <taxon>Eukaryota</taxon>
        <taxon>Viridiplantae</taxon>
        <taxon>Streptophyta</taxon>
        <taxon>Charophyceae</taxon>
        <taxon>Charales</taxon>
        <taxon>Characeae</taxon>
        <taxon>Chara</taxon>
    </lineage>
</organism>
<keyword evidence="8 13" id="KW-0653">Protein transport</keyword>
<keyword evidence="4 13" id="KW-0963">Cytoplasm</keyword>
<reference evidence="16 17" key="1">
    <citation type="journal article" date="2018" name="Cell">
        <title>The Chara Genome: Secondary Complexity and Implications for Plant Terrestrialization.</title>
        <authorList>
            <person name="Nishiyama T."/>
            <person name="Sakayama H."/>
            <person name="Vries J.D."/>
            <person name="Buschmann H."/>
            <person name="Saint-Marcoux D."/>
            <person name="Ullrich K.K."/>
            <person name="Haas F.B."/>
            <person name="Vanderstraeten L."/>
            <person name="Becker D."/>
            <person name="Lang D."/>
            <person name="Vosolsobe S."/>
            <person name="Rombauts S."/>
            <person name="Wilhelmsson P.K.I."/>
            <person name="Janitza P."/>
            <person name="Kern R."/>
            <person name="Heyl A."/>
            <person name="Rumpler F."/>
            <person name="Villalobos L.I.A.C."/>
            <person name="Clay J.M."/>
            <person name="Skokan R."/>
            <person name="Toyoda A."/>
            <person name="Suzuki Y."/>
            <person name="Kagoshima H."/>
            <person name="Schijlen E."/>
            <person name="Tajeshwar N."/>
            <person name="Catarino B."/>
            <person name="Hetherington A.J."/>
            <person name="Saltykova A."/>
            <person name="Bonnot C."/>
            <person name="Breuninger H."/>
            <person name="Symeonidi A."/>
            <person name="Radhakrishnan G.V."/>
            <person name="Van Nieuwerburgh F."/>
            <person name="Deforce D."/>
            <person name="Chang C."/>
            <person name="Karol K.G."/>
            <person name="Hedrich R."/>
            <person name="Ulvskov P."/>
            <person name="Glockner G."/>
            <person name="Delwiche C.F."/>
            <person name="Petrasek J."/>
            <person name="Van de Peer Y."/>
            <person name="Friml J."/>
            <person name="Beilby M."/>
            <person name="Dolan L."/>
            <person name="Kohara Y."/>
            <person name="Sugano S."/>
            <person name="Fujiyama A."/>
            <person name="Delaux P.-M."/>
            <person name="Quint M."/>
            <person name="TheiBen G."/>
            <person name="Hagemann M."/>
            <person name="Harholt J."/>
            <person name="Dunand C."/>
            <person name="Zachgo S."/>
            <person name="Langdale J."/>
            <person name="Maumus F."/>
            <person name="Straeten D.V.D."/>
            <person name="Gould S.B."/>
            <person name="Rensing S.A."/>
        </authorList>
    </citation>
    <scope>NUCLEOTIDE SEQUENCE [LARGE SCALE GENOMIC DNA]</scope>
    <source>
        <strain evidence="16 17">S276</strain>
    </source>
</reference>
<dbReference type="PANTHER" id="PTHR22624">
    <property type="entry name" value="CYSTEINE PROTEASE ATG4"/>
    <property type="match status" value="1"/>
</dbReference>
<evidence type="ECO:0000313" key="17">
    <source>
        <dbReference type="Proteomes" id="UP000265515"/>
    </source>
</evidence>
<dbReference type="GO" id="GO:0000423">
    <property type="term" value="P:mitophagy"/>
    <property type="evidence" value="ECO:0007669"/>
    <property type="project" value="TreeGrafter"/>
</dbReference>
<protein>
    <recommendedName>
        <fullName evidence="13">Cysteine protease</fullName>
        <ecNumber evidence="13">3.4.22.-</ecNumber>
    </recommendedName>
</protein>
<keyword evidence="7" id="KW-0788">Thiol protease</keyword>
<comment type="catalytic activity">
    <reaction evidence="10">
        <text>[protein]-C-terminal L-amino acid-glycyl-phosphatidylethanolamide + H2O = [protein]-C-terminal L-amino acid-glycine + a 1,2-diacyl-sn-glycero-3-phosphoethanolamine</text>
        <dbReference type="Rhea" id="RHEA:67548"/>
        <dbReference type="Rhea" id="RHEA-COMP:17323"/>
        <dbReference type="Rhea" id="RHEA-COMP:17324"/>
        <dbReference type="ChEBI" id="CHEBI:15377"/>
        <dbReference type="ChEBI" id="CHEBI:64612"/>
        <dbReference type="ChEBI" id="CHEBI:172940"/>
        <dbReference type="ChEBI" id="CHEBI:172941"/>
    </reaction>
    <physiologicalReaction direction="left-to-right" evidence="10">
        <dbReference type="Rhea" id="RHEA:67549"/>
    </physiologicalReaction>
</comment>
<dbReference type="EC" id="3.4.22.-" evidence="13"/>
<dbReference type="OrthoDB" id="2960936at2759"/>
<evidence type="ECO:0000259" key="15">
    <source>
        <dbReference type="Pfam" id="PF03416"/>
    </source>
</evidence>
<comment type="subunit">
    <text evidence="11">Interacts with ATG8.</text>
</comment>
<dbReference type="Proteomes" id="UP000265515">
    <property type="component" value="Unassembled WGS sequence"/>
</dbReference>
<keyword evidence="17" id="KW-1185">Reference proteome</keyword>
<evidence type="ECO:0000256" key="1">
    <source>
        <dbReference type="ARBA" id="ARBA00004496"/>
    </source>
</evidence>
<comment type="similarity">
    <text evidence="2 13">Belongs to the peptidase C54 family.</text>
</comment>
<dbReference type="GO" id="GO:0005737">
    <property type="term" value="C:cytoplasm"/>
    <property type="evidence" value="ECO:0007669"/>
    <property type="project" value="UniProtKB-SubCell"/>
</dbReference>
<dbReference type="GO" id="GO:0015031">
    <property type="term" value="P:protein transport"/>
    <property type="evidence" value="ECO:0007669"/>
    <property type="project" value="UniProtKB-KW"/>
</dbReference>
<evidence type="ECO:0000256" key="11">
    <source>
        <dbReference type="ARBA" id="ARBA00038724"/>
    </source>
</evidence>
<feature type="domain" description="Peptidase C54 catalytic" evidence="15">
    <location>
        <begin position="3"/>
        <end position="305"/>
    </location>
</feature>
<keyword evidence="6 13" id="KW-0378">Hydrolase</keyword>
<keyword evidence="3" id="KW-0813">Transport</keyword>
<feature type="compositionally biased region" description="Basic and acidic residues" evidence="14">
    <location>
        <begin position="162"/>
        <end position="203"/>
    </location>
</feature>
<evidence type="ECO:0000256" key="3">
    <source>
        <dbReference type="ARBA" id="ARBA00022448"/>
    </source>
</evidence>
<dbReference type="EMBL" id="BFEA01000240">
    <property type="protein sequence ID" value="GBG76203.1"/>
    <property type="molecule type" value="Genomic_DNA"/>
</dbReference>
<dbReference type="GO" id="GO:0004197">
    <property type="term" value="F:cysteine-type endopeptidase activity"/>
    <property type="evidence" value="ECO:0007669"/>
    <property type="project" value="TreeGrafter"/>
</dbReference>
<dbReference type="PANTHER" id="PTHR22624:SF49">
    <property type="entry name" value="CYSTEINE PROTEASE"/>
    <property type="match status" value="1"/>
</dbReference>
<dbReference type="GO" id="GO:0000045">
    <property type="term" value="P:autophagosome assembly"/>
    <property type="evidence" value="ECO:0007669"/>
    <property type="project" value="TreeGrafter"/>
</dbReference>
<comment type="caution">
    <text evidence="16">The sequence shown here is derived from an EMBL/GenBank/DDBJ whole genome shotgun (WGS) entry which is preliminary data.</text>
</comment>
<dbReference type="GO" id="GO:0016485">
    <property type="term" value="P:protein processing"/>
    <property type="evidence" value="ECO:0007669"/>
    <property type="project" value="TreeGrafter"/>
</dbReference>
<accession>A0A388L1X9</accession>
<evidence type="ECO:0000256" key="5">
    <source>
        <dbReference type="ARBA" id="ARBA00022670"/>
    </source>
</evidence>
<evidence type="ECO:0000256" key="14">
    <source>
        <dbReference type="SAM" id="MobiDB-lite"/>
    </source>
</evidence>
<dbReference type="Pfam" id="PF03416">
    <property type="entry name" value="Peptidase_C54"/>
    <property type="match status" value="1"/>
</dbReference>
<evidence type="ECO:0000256" key="10">
    <source>
        <dbReference type="ARBA" id="ARBA00029362"/>
    </source>
</evidence>
<evidence type="ECO:0000256" key="7">
    <source>
        <dbReference type="ARBA" id="ARBA00022807"/>
    </source>
</evidence>
<evidence type="ECO:0000256" key="8">
    <source>
        <dbReference type="ARBA" id="ARBA00022927"/>
    </source>
</evidence>
<evidence type="ECO:0000256" key="12">
    <source>
        <dbReference type="ARBA" id="ARBA00045891"/>
    </source>
</evidence>
<dbReference type="GO" id="GO:0035973">
    <property type="term" value="P:aggrephagy"/>
    <property type="evidence" value="ECO:0007669"/>
    <property type="project" value="TreeGrafter"/>
</dbReference>
<keyword evidence="5 13" id="KW-0645">Protease</keyword>
<dbReference type="InterPro" id="IPR046792">
    <property type="entry name" value="Peptidase_C54_cat"/>
</dbReference>
<keyword evidence="9 13" id="KW-0072">Autophagy</keyword>
<dbReference type="AlphaFoldDB" id="A0A388L1X9"/>
<evidence type="ECO:0000256" key="13">
    <source>
        <dbReference type="RuleBase" id="RU363115"/>
    </source>
</evidence>
<evidence type="ECO:0000256" key="6">
    <source>
        <dbReference type="ARBA" id="ARBA00022801"/>
    </source>
</evidence>
<dbReference type="SUPFAM" id="SSF54001">
    <property type="entry name" value="Cysteine proteinases"/>
    <property type="match status" value="1"/>
</dbReference>
<proteinExistence type="inferred from homology"/>
<dbReference type="GO" id="GO:0019786">
    <property type="term" value="F:protein-phosphatidylethanolamide deconjugating activity"/>
    <property type="evidence" value="ECO:0007669"/>
    <property type="project" value="InterPro"/>
</dbReference>
<dbReference type="InterPro" id="IPR005078">
    <property type="entry name" value="Peptidase_C54"/>
</dbReference>
<dbReference type="STRING" id="69332.A0A388L1X9"/>
<comment type="subcellular location">
    <subcellularLocation>
        <location evidence="1 13">Cytoplasm</location>
    </subcellularLocation>
</comment>
<gene>
    <name evidence="16" type="ORF">CBR_g21952</name>
</gene>
<dbReference type="GO" id="GO:0034727">
    <property type="term" value="P:piecemeal microautophagy of the nucleus"/>
    <property type="evidence" value="ECO:0007669"/>
    <property type="project" value="TreeGrafter"/>
</dbReference>
<name>A0A388L1X9_CHABU</name>
<evidence type="ECO:0000256" key="2">
    <source>
        <dbReference type="ARBA" id="ARBA00010958"/>
    </source>
</evidence>
<evidence type="ECO:0000313" key="16">
    <source>
        <dbReference type="EMBL" id="GBG76203.1"/>
    </source>
</evidence>
<evidence type="ECO:0000256" key="4">
    <source>
        <dbReference type="ARBA" id="ARBA00022490"/>
    </source>
</evidence>
<evidence type="ECO:0000256" key="9">
    <source>
        <dbReference type="ARBA" id="ARBA00023006"/>
    </source>
</evidence>
<comment type="function">
    <text evidence="12">Cysteine protease that plays a key role in autophagy by mediating both proteolytic activation and delipidation of ATG8 family proteins. The protease activity is required for proteolytic activation of ATG8 family proteins: cleaves the C-terminal amino acid of ATG8 proteins to reveal a C-terminal glycine. Exposure of the glycine at the C-terminus is essential for ATG8 proteins conjugation to phosphatidylethanolamine (PE) and insertion to membranes, which is necessary for autophagy. In addition to the protease activity, also mediates delipidation of PE-conjugated ATG8 proteins.</text>
</comment>
<sequence>MYFKPLGVNKLTSDAGWGCMLRSGQMMLAQALLCHYLGRQWRRDTKAGEYLSIVRSFGDDDSGDCPFSIHNLIAAGKPHGLAPGSWLGPYALCRSIEALSLTENGQSALPMTVYVVAGDAEGERGGAPVLCTSDAEDLCRQRLLNSSGGSGMPVVCAQKDAAEQRGGMEHNATEHWADRGFSKSDVEEAEGCENRDVHGRSAEVGDNEGEGSNHEKSSLDDWGPLLVLVPLVLGVDKVNLRYLPSLKILFTFPQTLGILGGKPGASTYLVGYQGDHALYLDPHEVQQVVNITVDDLDTDTSSYHCG</sequence>